<dbReference type="GO" id="GO:0046557">
    <property type="term" value="F:glucan endo-1,6-beta-glucosidase activity"/>
    <property type="evidence" value="ECO:0007669"/>
    <property type="project" value="EnsemblFungi"/>
</dbReference>
<sequence length="418" mass="47806">MKAAAIIVSSLLAACASATPAVQLRSINFDFAHQKVRGVNAGGWLVLEPWITPSLWRDWDRNPAAGPVDEWHLCRVLGKSRCASRLKKHWETWFTERDFRDMKTVGLNTVRIPIGYWAFQLNPGDPYVQGQVEYLDRAIEWARRAGLMVWIDLHGAPGSQNGFDNSGLRDTIAWQTGRNVITTLEVIRKIARKYAQPKYRDVVAVIELLNEPLGPRLDTNALRQFHKDGFGKVREVSDTFIAFSDGFLPPSWWNGVLSQPHGNVIVDHHHYQVFSEEMVARDYPTQIAAACNARTDTAGADKYVVVGEWSGAMTDCARWLNGYGRGSRYEGTFQSSRRHGDCKTKGNLKLMSYSQRQDLRKYLEAQMDSFEQANGWIFWTWKAEEGNNNDDWSYSKLVSRSVFPRPAWDRRYKDVCHR</sequence>
<dbReference type="GO" id="GO:0070879">
    <property type="term" value="P:fungal-type cell wall beta-glucan metabolic process"/>
    <property type="evidence" value="ECO:0007669"/>
    <property type="project" value="EnsemblFungi"/>
</dbReference>
<dbReference type="EMBL" id="KI966457">
    <property type="protein sequence ID" value="EWC43613.1"/>
    <property type="molecule type" value="Genomic_DNA"/>
</dbReference>
<keyword evidence="6 10" id="KW-0326">Glycosidase</keyword>
<evidence type="ECO:0000256" key="5">
    <source>
        <dbReference type="ARBA" id="ARBA00022801"/>
    </source>
</evidence>
<keyword evidence="14" id="KW-1185">Reference proteome</keyword>
<evidence type="ECO:0000256" key="8">
    <source>
        <dbReference type="ARBA" id="ARBA00036824"/>
    </source>
</evidence>
<accession>W7HUU5</accession>
<dbReference type="FunFam" id="3.20.20.80:FF:000033">
    <property type="entry name" value="Glucan 1,3-beta-glucosidase A"/>
    <property type="match status" value="1"/>
</dbReference>
<evidence type="ECO:0000256" key="11">
    <source>
        <dbReference type="SAM" id="SignalP"/>
    </source>
</evidence>
<dbReference type="SUPFAM" id="SSF51445">
    <property type="entry name" value="(Trans)glycosidases"/>
    <property type="match status" value="1"/>
</dbReference>
<dbReference type="HOGENOM" id="CLU_004624_0_1_1"/>
<evidence type="ECO:0000313" key="14">
    <source>
        <dbReference type="Proteomes" id="UP000024837"/>
    </source>
</evidence>
<dbReference type="PANTHER" id="PTHR31297:SF1">
    <property type="entry name" value="GLUCAN 1,3-BETA-GLUCOSIDASE I_II-RELATED"/>
    <property type="match status" value="1"/>
</dbReference>
<feature type="chain" id="PRO_5004895571" description="glucan 1,3-beta-glucosidase" evidence="11">
    <location>
        <begin position="19"/>
        <end position="418"/>
    </location>
</feature>
<dbReference type="GO" id="GO:0004338">
    <property type="term" value="F:glucan exo-1,3-beta-glucosidase activity"/>
    <property type="evidence" value="ECO:0007669"/>
    <property type="project" value="UniProtKB-EC"/>
</dbReference>
<evidence type="ECO:0000313" key="13">
    <source>
        <dbReference type="EMBL" id="EWC43613.1"/>
    </source>
</evidence>
<keyword evidence="4 11" id="KW-0732">Signal</keyword>
<evidence type="ECO:0000256" key="3">
    <source>
        <dbReference type="ARBA" id="ARBA00022525"/>
    </source>
</evidence>
<evidence type="ECO:0000256" key="7">
    <source>
        <dbReference type="ARBA" id="ARBA00023316"/>
    </source>
</evidence>
<comment type="similarity">
    <text evidence="2 10">Belongs to the glycosyl hydrolase 5 (cellulase A) family.</text>
</comment>
<dbReference type="Proteomes" id="UP000024837">
    <property type="component" value="Unassembled WGS sequence"/>
</dbReference>
<dbReference type="Gene3D" id="3.20.20.80">
    <property type="entry name" value="Glycosidases"/>
    <property type="match status" value="1"/>
</dbReference>
<dbReference type="InterPro" id="IPR017853">
    <property type="entry name" value="GH"/>
</dbReference>
<dbReference type="GO" id="GO:0000935">
    <property type="term" value="C:division septum"/>
    <property type="evidence" value="ECO:0007669"/>
    <property type="project" value="EnsemblFungi"/>
</dbReference>
<evidence type="ECO:0000256" key="10">
    <source>
        <dbReference type="RuleBase" id="RU361153"/>
    </source>
</evidence>
<dbReference type="PROSITE" id="PS51257">
    <property type="entry name" value="PROKAR_LIPOPROTEIN"/>
    <property type="match status" value="1"/>
</dbReference>
<feature type="domain" description="Glycoside hydrolase family 5" evidence="12">
    <location>
        <begin position="89"/>
        <end position="313"/>
    </location>
</feature>
<dbReference type="Pfam" id="PF00150">
    <property type="entry name" value="Cellulase"/>
    <property type="match status" value="1"/>
</dbReference>
<dbReference type="OrthoDB" id="62120at2759"/>
<evidence type="ECO:0000256" key="9">
    <source>
        <dbReference type="ARBA" id="ARBA00038929"/>
    </source>
</evidence>
<evidence type="ECO:0000256" key="4">
    <source>
        <dbReference type="ARBA" id="ARBA00022729"/>
    </source>
</evidence>
<proteinExistence type="inferred from homology"/>
<dbReference type="InterPro" id="IPR001547">
    <property type="entry name" value="Glyco_hydro_5"/>
</dbReference>
<dbReference type="GO" id="GO:0009251">
    <property type="term" value="P:glucan catabolic process"/>
    <property type="evidence" value="ECO:0007669"/>
    <property type="project" value="TreeGrafter"/>
</dbReference>
<reference evidence="13 14" key="1">
    <citation type="submission" date="2013-05" db="EMBL/GenBank/DDBJ databases">
        <title>Drechslerella stenobrocha genome reveals carnivorous origination and mechanical trapping mechanism of predatory fungi.</title>
        <authorList>
            <person name="Liu X."/>
            <person name="Zhang W."/>
            <person name="Liu K."/>
        </authorList>
    </citation>
    <scope>NUCLEOTIDE SEQUENCE [LARGE SCALE GENOMIC DNA]</scope>
    <source>
        <strain evidence="13 14">248</strain>
    </source>
</reference>
<dbReference type="EC" id="3.2.1.58" evidence="9"/>
<dbReference type="GO" id="GO:1904541">
    <property type="term" value="P:fungal-type cell wall disassembly involved in conjugation with cellular fusion"/>
    <property type="evidence" value="ECO:0007669"/>
    <property type="project" value="EnsemblFungi"/>
</dbReference>
<evidence type="ECO:0000259" key="12">
    <source>
        <dbReference type="Pfam" id="PF00150"/>
    </source>
</evidence>
<gene>
    <name evidence="13" type="ORF">DRE_01500</name>
</gene>
<keyword evidence="7" id="KW-0961">Cell wall biogenesis/degradation</keyword>
<comment type="subcellular location">
    <subcellularLocation>
        <location evidence="1">Secreted</location>
    </subcellularLocation>
</comment>
<keyword evidence="5 10" id="KW-0378">Hydrolase</keyword>
<dbReference type="GO" id="GO:1990819">
    <property type="term" value="C:mating projection actin fusion focus"/>
    <property type="evidence" value="ECO:0007669"/>
    <property type="project" value="EnsemblFungi"/>
</dbReference>
<dbReference type="InterPro" id="IPR050386">
    <property type="entry name" value="Glycosyl_hydrolase_5"/>
</dbReference>
<feature type="signal peptide" evidence="11">
    <location>
        <begin position="1"/>
        <end position="18"/>
    </location>
</feature>
<name>W7HUU5_9PEZI</name>
<dbReference type="PANTHER" id="PTHR31297">
    <property type="entry name" value="GLUCAN ENDO-1,6-BETA-GLUCOSIDASE B"/>
    <property type="match status" value="1"/>
</dbReference>
<keyword evidence="3" id="KW-0964">Secreted</keyword>
<evidence type="ECO:0000256" key="6">
    <source>
        <dbReference type="ARBA" id="ARBA00023295"/>
    </source>
</evidence>
<dbReference type="GO" id="GO:0009986">
    <property type="term" value="C:cell surface"/>
    <property type="evidence" value="ECO:0007669"/>
    <property type="project" value="TreeGrafter"/>
</dbReference>
<organism evidence="13 14">
    <name type="scientific">Drechslerella stenobrocha 248</name>
    <dbReference type="NCBI Taxonomy" id="1043628"/>
    <lineage>
        <taxon>Eukaryota</taxon>
        <taxon>Fungi</taxon>
        <taxon>Dikarya</taxon>
        <taxon>Ascomycota</taxon>
        <taxon>Pezizomycotina</taxon>
        <taxon>Orbiliomycetes</taxon>
        <taxon>Orbiliales</taxon>
        <taxon>Orbiliaceae</taxon>
        <taxon>Drechslerella</taxon>
    </lineage>
</organism>
<dbReference type="GO" id="GO:0005576">
    <property type="term" value="C:extracellular region"/>
    <property type="evidence" value="ECO:0007669"/>
    <property type="project" value="UniProtKB-SubCell"/>
</dbReference>
<comment type="catalytic activity">
    <reaction evidence="8">
        <text>Successive hydrolysis of beta-D-glucose units from the non-reducing ends of (1-&gt;3)-beta-D-glucans, releasing alpha-glucose.</text>
        <dbReference type="EC" id="3.2.1.58"/>
    </reaction>
</comment>
<evidence type="ECO:0000256" key="1">
    <source>
        <dbReference type="ARBA" id="ARBA00004613"/>
    </source>
</evidence>
<dbReference type="AlphaFoldDB" id="W7HUU5"/>
<evidence type="ECO:0000256" key="2">
    <source>
        <dbReference type="ARBA" id="ARBA00005641"/>
    </source>
</evidence>
<protein>
    <recommendedName>
        <fullName evidence="9">glucan 1,3-beta-glucosidase</fullName>
        <ecNumber evidence="9">3.2.1.58</ecNumber>
    </recommendedName>
</protein>